<evidence type="ECO:0000313" key="3">
    <source>
        <dbReference type="EMBL" id="OGZ37086.1"/>
    </source>
</evidence>
<evidence type="ECO:0000259" key="2">
    <source>
        <dbReference type="Pfam" id="PF13439"/>
    </source>
</evidence>
<dbReference type="Pfam" id="PF13439">
    <property type="entry name" value="Glyco_transf_4"/>
    <property type="match status" value="1"/>
</dbReference>
<dbReference type="EMBL" id="MHNB01000015">
    <property type="protein sequence ID" value="OGZ37086.1"/>
    <property type="molecule type" value="Genomic_DNA"/>
</dbReference>
<dbReference type="STRING" id="1801997.A3J64_01065"/>
<feature type="domain" description="Glycosyl transferase family 1" evidence="1">
    <location>
        <begin position="213"/>
        <end position="369"/>
    </location>
</feature>
<dbReference type="PANTHER" id="PTHR12526:SF572">
    <property type="entry name" value="BLL5144 PROTEIN"/>
    <property type="match status" value="1"/>
</dbReference>
<evidence type="ECO:0008006" key="5">
    <source>
        <dbReference type="Google" id="ProtNLM"/>
    </source>
</evidence>
<dbReference type="Pfam" id="PF00534">
    <property type="entry name" value="Glycos_transf_1"/>
    <property type="match status" value="1"/>
</dbReference>
<feature type="domain" description="Glycosyltransferase subfamily 4-like N-terminal" evidence="2">
    <location>
        <begin position="17"/>
        <end position="189"/>
    </location>
</feature>
<dbReference type="GO" id="GO:0016757">
    <property type="term" value="F:glycosyltransferase activity"/>
    <property type="evidence" value="ECO:0007669"/>
    <property type="project" value="InterPro"/>
</dbReference>
<evidence type="ECO:0000259" key="1">
    <source>
        <dbReference type="Pfam" id="PF00534"/>
    </source>
</evidence>
<dbReference type="PANTHER" id="PTHR12526">
    <property type="entry name" value="GLYCOSYLTRANSFERASE"/>
    <property type="match status" value="1"/>
</dbReference>
<protein>
    <recommendedName>
        <fullName evidence="5">Glycosyl transferase family 1 domain-containing protein</fullName>
    </recommendedName>
</protein>
<gene>
    <name evidence="3" type="ORF">A3J64_01065</name>
</gene>
<dbReference type="CDD" id="cd03801">
    <property type="entry name" value="GT4_PimA-like"/>
    <property type="match status" value="1"/>
</dbReference>
<accession>A0A1G2FGB3</accession>
<comment type="caution">
    <text evidence="3">The sequence shown here is derived from an EMBL/GenBank/DDBJ whole genome shotgun (WGS) entry which is preliminary data.</text>
</comment>
<dbReference type="AlphaFoldDB" id="A0A1G2FGB3"/>
<proteinExistence type="predicted"/>
<organism evidence="3 4">
    <name type="scientific">Candidatus Portnoybacteria bacterium RIFCSPHIGHO2_12_FULL_38_9</name>
    <dbReference type="NCBI Taxonomy" id="1801997"/>
    <lineage>
        <taxon>Bacteria</taxon>
        <taxon>Candidatus Portnoyibacteriota</taxon>
    </lineage>
</organism>
<dbReference type="Proteomes" id="UP000177061">
    <property type="component" value="Unassembled WGS sequence"/>
</dbReference>
<evidence type="ECO:0000313" key="4">
    <source>
        <dbReference type="Proteomes" id="UP000177061"/>
    </source>
</evidence>
<sequence length="390" mass="44565">MIKKRLLILTGIFPPDIGGPTAFLDPLARELVRNGYQVRVLTFGQKNKEKHPYRIKRISKAWPGFLRSFIYLKWGFWYGLKTDILYSQDLYTAGLTGLIIKKLLKKPLVIRFVGDSAWEKASSKRLVKDDIMAFQEKKYSWRIEFYKKIRKKILIGSDKVIAASYFLKDLSLKIGLPKEKIKVIYNSVDFLKIKPLEPNYGGSTSIVGSDPHGGRTLVTIARLVPWKGVDMLIEIMPDLIKKYGQINLVVVGQGPELENLKQLTQNLGLKDYVYFAGQANRQEVNDYLAAADLFVLNTNYEGMSHLLLEAMKIGAPIITTFAGGNPETIKDKETGLLVDYNNKKEWLEAINYLLDNPEKRKELAAKAKDDLKRFNWDNLVKETVNIFKNL</sequence>
<dbReference type="Gene3D" id="3.40.50.2000">
    <property type="entry name" value="Glycogen Phosphorylase B"/>
    <property type="match status" value="2"/>
</dbReference>
<dbReference type="InterPro" id="IPR028098">
    <property type="entry name" value="Glyco_trans_4-like_N"/>
</dbReference>
<dbReference type="SUPFAM" id="SSF53756">
    <property type="entry name" value="UDP-Glycosyltransferase/glycogen phosphorylase"/>
    <property type="match status" value="1"/>
</dbReference>
<reference evidence="3 4" key="1">
    <citation type="journal article" date="2016" name="Nat. Commun.">
        <title>Thousands of microbial genomes shed light on interconnected biogeochemical processes in an aquifer system.</title>
        <authorList>
            <person name="Anantharaman K."/>
            <person name="Brown C.T."/>
            <person name="Hug L.A."/>
            <person name="Sharon I."/>
            <person name="Castelle C.J."/>
            <person name="Probst A.J."/>
            <person name="Thomas B.C."/>
            <person name="Singh A."/>
            <person name="Wilkins M.J."/>
            <person name="Karaoz U."/>
            <person name="Brodie E.L."/>
            <person name="Williams K.H."/>
            <person name="Hubbard S.S."/>
            <person name="Banfield J.F."/>
        </authorList>
    </citation>
    <scope>NUCLEOTIDE SEQUENCE [LARGE SCALE GENOMIC DNA]</scope>
</reference>
<name>A0A1G2FGB3_9BACT</name>
<dbReference type="InterPro" id="IPR001296">
    <property type="entry name" value="Glyco_trans_1"/>
</dbReference>